<proteinExistence type="predicted"/>
<dbReference type="AlphaFoldDB" id="A0AAV7RUB2"/>
<keyword evidence="3" id="KW-1185">Reference proteome</keyword>
<organism evidence="2 3">
    <name type="scientific">Pleurodeles waltl</name>
    <name type="common">Iberian ribbed newt</name>
    <dbReference type="NCBI Taxonomy" id="8319"/>
    <lineage>
        <taxon>Eukaryota</taxon>
        <taxon>Metazoa</taxon>
        <taxon>Chordata</taxon>
        <taxon>Craniata</taxon>
        <taxon>Vertebrata</taxon>
        <taxon>Euteleostomi</taxon>
        <taxon>Amphibia</taxon>
        <taxon>Batrachia</taxon>
        <taxon>Caudata</taxon>
        <taxon>Salamandroidea</taxon>
        <taxon>Salamandridae</taxon>
        <taxon>Pleurodelinae</taxon>
        <taxon>Pleurodeles</taxon>
    </lineage>
</organism>
<feature type="compositionally biased region" description="Polar residues" evidence="1">
    <location>
        <begin position="114"/>
        <end position="124"/>
    </location>
</feature>
<dbReference type="Proteomes" id="UP001066276">
    <property type="component" value="Chromosome 5"/>
</dbReference>
<feature type="region of interest" description="Disordered" evidence="1">
    <location>
        <begin position="1"/>
        <end position="21"/>
    </location>
</feature>
<evidence type="ECO:0000313" key="3">
    <source>
        <dbReference type="Proteomes" id="UP001066276"/>
    </source>
</evidence>
<feature type="region of interest" description="Disordered" evidence="1">
    <location>
        <begin position="84"/>
        <end position="125"/>
    </location>
</feature>
<reference evidence="2" key="1">
    <citation type="journal article" date="2022" name="bioRxiv">
        <title>Sequencing and chromosome-scale assembly of the giantPleurodeles waltlgenome.</title>
        <authorList>
            <person name="Brown T."/>
            <person name="Elewa A."/>
            <person name="Iarovenko S."/>
            <person name="Subramanian E."/>
            <person name="Araus A.J."/>
            <person name="Petzold A."/>
            <person name="Susuki M."/>
            <person name="Suzuki K.-i.T."/>
            <person name="Hayashi T."/>
            <person name="Toyoda A."/>
            <person name="Oliveira C."/>
            <person name="Osipova E."/>
            <person name="Leigh N.D."/>
            <person name="Simon A."/>
            <person name="Yun M.H."/>
        </authorList>
    </citation>
    <scope>NUCLEOTIDE SEQUENCE</scope>
    <source>
        <strain evidence="2">20211129_DDA</strain>
        <tissue evidence="2">Liver</tissue>
    </source>
</reference>
<sequence length="188" mass="21160">MAMVRSKKDRSTKDMLTKPTAGKAEAIALAMERHECNEEGEGPIMRAFHEGLLTSRREDLQAVKRELSQDLLLQLEDTLEECPHSLRSDRQRRRSTRWQAVLPKSPKPDPGTMASEQRVVQESQMGDAVKPDGRDIKLLMGILAFRLDPLMPGLMDPDQASFIPRQQCGGNTNQIMHILDKAQRSGES</sequence>
<comment type="caution">
    <text evidence="2">The sequence shown here is derived from an EMBL/GenBank/DDBJ whole genome shotgun (WGS) entry which is preliminary data.</text>
</comment>
<gene>
    <name evidence="2" type="ORF">NDU88_007816</name>
</gene>
<accession>A0AAV7RUB2</accession>
<name>A0AAV7RUB2_PLEWA</name>
<protein>
    <submittedName>
        <fullName evidence="2">Uncharacterized protein</fullName>
    </submittedName>
</protein>
<dbReference type="EMBL" id="JANPWB010000009">
    <property type="protein sequence ID" value="KAJ1155080.1"/>
    <property type="molecule type" value="Genomic_DNA"/>
</dbReference>
<evidence type="ECO:0000313" key="2">
    <source>
        <dbReference type="EMBL" id="KAJ1155080.1"/>
    </source>
</evidence>
<evidence type="ECO:0000256" key="1">
    <source>
        <dbReference type="SAM" id="MobiDB-lite"/>
    </source>
</evidence>